<dbReference type="Proteomes" id="UP000285839">
    <property type="component" value="Unassembled WGS sequence"/>
</dbReference>
<organism evidence="1 3">
    <name type="scientific">Blautia obeum</name>
    <dbReference type="NCBI Taxonomy" id="40520"/>
    <lineage>
        <taxon>Bacteria</taxon>
        <taxon>Bacillati</taxon>
        <taxon>Bacillota</taxon>
        <taxon>Clostridia</taxon>
        <taxon>Lachnospirales</taxon>
        <taxon>Lachnospiraceae</taxon>
        <taxon>Blautia</taxon>
    </lineage>
</organism>
<accession>A0A411ZT35</accession>
<evidence type="ECO:0000313" key="1">
    <source>
        <dbReference type="EMBL" id="RGQ05984.1"/>
    </source>
</evidence>
<sequence>MPDWTKSMQRTYEYYLVDPLSWCDKSRITCVKSSTIERDSSEATNGHATLEVTESLNECYVRIYMVVIQKGVTEKFPLATVLAQTPGNDFDGKIAIMSVDAYMPLVELKETLPPYGFTVMKNANIMENACKNIQEHMRAPLIITESKKTLVENFVSNTDDTWLSFNSDLIAKADFSFSTDEMGTVTFSPKRELEAMQPVVTFGDDEHSILQPSISTEYDLYGVPNVVEVIYSGDNQFFKSRIENNDPTSITSTVNRGREILYRDTNPNITGTVSQSILDTYAKNLLKAKSTLEYKVTFKHAYYPVRVGDCVRLNYERAGLENVKVKITSQSIPCDAACQVEETGVFTKQLWGDL</sequence>
<dbReference type="Proteomes" id="UP000283585">
    <property type="component" value="Unassembled WGS sequence"/>
</dbReference>
<proteinExistence type="predicted"/>
<comment type="caution">
    <text evidence="1">The sequence shown here is derived from an EMBL/GenBank/DDBJ whole genome shotgun (WGS) entry which is preliminary data.</text>
</comment>
<dbReference type="EMBL" id="QRSS01000005">
    <property type="protein sequence ID" value="RGQ05984.1"/>
    <property type="molecule type" value="Genomic_DNA"/>
</dbReference>
<protein>
    <submittedName>
        <fullName evidence="1">Uncharacterized protein</fullName>
    </submittedName>
</protein>
<evidence type="ECO:0000313" key="3">
    <source>
        <dbReference type="Proteomes" id="UP000283585"/>
    </source>
</evidence>
<gene>
    <name evidence="2" type="ORF">DWY46_04500</name>
    <name evidence="1" type="ORF">DWZ12_05815</name>
</gene>
<evidence type="ECO:0000313" key="4">
    <source>
        <dbReference type="Proteomes" id="UP000285839"/>
    </source>
</evidence>
<dbReference type="AlphaFoldDB" id="A0A411ZT35"/>
<dbReference type="EMBL" id="QRUH01000002">
    <property type="protein sequence ID" value="RGR50651.1"/>
    <property type="molecule type" value="Genomic_DNA"/>
</dbReference>
<evidence type="ECO:0000313" key="2">
    <source>
        <dbReference type="EMBL" id="RGR50651.1"/>
    </source>
</evidence>
<name>A0A411ZT35_9FIRM</name>
<dbReference type="RefSeq" id="WP_118031145.1">
    <property type="nucleotide sequence ID" value="NZ_QRSS01000005.1"/>
</dbReference>
<reference evidence="3 4" key="1">
    <citation type="submission" date="2018-08" db="EMBL/GenBank/DDBJ databases">
        <title>A genome reference for cultivated species of the human gut microbiota.</title>
        <authorList>
            <person name="Zou Y."/>
            <person name="Xue W."/>
            <person name="Luo G."/>
        </authorList>
    </citation>
    <scope>NUCLEOTIDE SEQUENCE [LARGE SCALE GENOMIC DNA]</scope>
    <source>
        <strain evidence="2 4">AF25-21</strain>
        <strain evidence="1 3">AF29-2BH</strain>
    </source>
</reference>